<evidence type="ECO:0000313" key="7">
    <source>
        <dbReference type="Proteomes" id="UP000243847"/>
    </source>
</evidence>
<keyword evidence="2" id="KW-0326">Glycosidase</keyword>
<feature type="domain" description="Fibronectin type-III" evidence="5">
    <location>
        <begin position="1474"/>
        <end position="1563"/>
    </location>
</feature>
<keyword evidence="1" id="KW-0677">Repeat</keyword>
<protein>
    <submittedName>
        <fullName evidence="6">Fibronectin type III domain protein</fullName>
    </submittedName>
</protein>
<feature type="domain" description="Fibronectin type-III" evidence="5">
    <location>
        <begin position="1564"/>
        <end position="1670"/>
    </location>
</feature>
<dbReference type="Gene3D" id="2.60.40.3440">
    <property type="match status" value="1"/>
</dbReference>
<dbReference type="InterPro" id="IPR013783">
    <property type="entry name" value="Ig-like_fold"/>
</dbReference>
<dbReference type="InterPro" id="IPR003961">
    <property type="entry name" value="FN3_dom"/>
</dbReference>
<evidence type="ECO:0000259" key="5">
    <source>
        <dbReference type="PROSITE" id="PS50853"/>
    </source>
</evidence>
<evidence type="ECO:0000256" key="2">
    <source>
        <dbReference type="ARBA" id="ARBA00023295"/>
    </source>
</evidence>
<dbReference type="PANTHER" id="PTHR13817:SF73">
    <property type="entry name" value="FIBRONECTIN TYPE-III DOMAIN-CONTAINING PROTEIN"/>
    <property type="match status" value="1"/>
</dbReference>
<accession>A0A173LVA9</accession>
<name>A0A173LVA9_9MICO</name>
<dbReference type="PROSITE" id="PS50853">
    <property type="entry name" value="FN3"/>
    <property type="match status" value="2"/>
</dbReference>
<dbReference type="GeneID" id="80451421"/>
<dbReference type="SMART" id="SM00060">
    <property type="entry name" value="FN3"/>
    <property type="match status" value="3"/>
</dbReference>
<reference evidence="6 7" key="1">
    <citation type="journal article" date="2016" name="Genome Announc.">
        <title>Complete Genome Sequence of Aurantimicrobium minutum Type Strain KNCT, a Planktonic Ultramicrobacterium Isolated from River Water.</title>
        <authorList>
            <person name="Nakai R."/>
            <person name="Fujisawa T."/>
            <person name="Nakamura Y."/>
            <person name="Nishide H."/>
            <person name="Uchiyama I."/>
            <person name="Baba T."/>
            <person name="Toyoda A."/>
            <person name="Fujiyama A."/>
            <person name="Naganuma T."/>
            <person name="Niki H."/>
        </authorList>
    </citation>
    <scope>NUCLEOTIDE SEQUENCE [LARGE SCALE GENOMIC DNA]</scope>
    <source>
        <strain evidence="6 7">KNC</strain>
    </source>
</reference>
<dbReference type="Pfam" id="PF17963">
    <property type="entry name" value="Big_9"/>
    <property type="match status" value="4"/>
</dbReference>
<dbReference type="CDD" id="cd00063">
    <property type="entry name" value="FN3"/>
    <property type="match status" value="1"/>
</dbReference>
<keyword evidence="4" id="KW-0732">Signal</keyword>
<evidence type="ECO:0000256" key="1">
    <source>
        <dbReference type="ARBA" id="ARBA00022737"/>
    </source>
</evidence>
<dbReference type="SUPFAM" id="SSF49265">
    <property type="entry name" value="Fibronectin type III"/>
    <property type="match status" value="1"/>
</dbReference>
<gene>
    <name evidence="6" type="ORF">AUMI_12370</name>
</gene>
<keyword evidence="3" id="KW-0119">Carbohydrate metabolism</keyword>
<keyword evidence="2" id="KW-0378">Hydrolase</keyword>
<keyword evidence="3" id="KW-0624">Polysaccharide degradation</keyword>
<dbReference type="GO" id="GO:0016798">
    <property type="term" value="F:hydrolase activity, acting on glycosyl bonds"/>
    <property type="evidence" value="ECO:0007669"/>
    <property type="project" value="UniProtKB-KW"/>
</dbReference>
<evidence type="ECO:0000313" key="6">
    <source>
        <dbReference type="EMBL" id="BAU98779.1"/>
    </source>
</evidence>
<dbReference type="GO" id="GO:0000272">
    <property type="term" value="P:polysaccharide catabolic process"/>
    <property type="evidence" value="ECO:0007669"/>
    <property type="project" value="UniProtKB-KW"/>
</dbReference>
<dbReference type="InterPro" id="IPR050964">
    <property type="entry name" value="Striated_Muscle_Regulatory"/>
</dbReference>
<dbReference type="OrthoDB" id="5241356at2"/>
<proteinExistence type="predicted"/>
<dbReference type="Gene3D" id="2.60.40.10">
    <property type="entry name" value="Immunoglobulins"/>
    <property type="match status" value="3"/>
</dbReference>
<dbReference type="RefSeq" id="WP_096380424.1">
    <property type="nucleotide sequence ID" value="NZ_AP017457.1"/>
</dbReference>
<dbReference type="InterPro" id="IPR036116">
    <property type="entry name" value="FN3_sf"/>
</dbReference>
<organism evidence="6 7">
    <name type="scientific">Aurantimicrobium minutum</name>
    <dbReference type="NCBI Taxonomy" id="708131"/>
    <lineage>
        <taxon>Bacteria</taxon>
        <taxon>Bacillati</taxon>
        <taxon>Actinomycetota</taxon>
        <taxon>Actinomycetes</taxon>
        <taxon>Micrococcales</taxon>
        <taxon>Microbacteriaceae</taxon>
        <taxon>Aurantimicrobium</taxon>
    </lineage>
</organism>
<evidence type="ECO:0000256" key="3">
    <source>
        <dbReference type="ARBA" id="ARBA00023326"/>
    </source>
</evidence>
<feature type="signal peptide" evidence="4">
    <location>
        <begin position="1"/>
        <end position="21"/>
    </location>
</feature>
<dbReference type="KEGG" id="amin:AUMI_12370"/>
<dbReference type="PANTHER" id="PTHR13817">
    <property type="entry name" value="TITIN"/>
    <property type="match status" value="1"/>
</dbReference>
<dbReference type="EMBL" id="AP017457">
    <property type="protein sequence ID" value="BAU98779.1"/>
    <property type="molecule type" value="Genomic_DNA"/>
</dbReference>
<feature type="chain" id="PRO_5039727916" evidence="4">
    <location>
        <begin position="22"/>
        <end position="1890"/>
    </location>
</feature>
<sequence>MLKWTASLAALAMLVVGSILATGYQAQRVNLDDGAVWVTNGDKQAIGRANTKVFELNTVLTTDSAQMDLVQNSSHVFLINDATRSLDIVDQATGDVAESIPLPQDVTYAALAGDNVILHAPATGDVWVLPAATLSNFDAKTQPANFTVGADSVVAVSSTGYLVGVSASLGTLSTINTTSSVTPEIQQLDAELTAGKLQITLIGERWAVLDQQTATLYTQGRIIDLSSASFDVGQAVLQQPSTRGVEASGNSITSVSGSSSILVSHTAGLAVINLDSAEIFSSVATAQGRPASAVIHGECAFAAWSGGTVWSKCGAAEESTDNAESMAGSAELVFRVSDQVIALNDALNGLVWAVQGGVRLIDNWDTLLEQQALEQQVVQTNNADAPEFAKDPQPPVAVDDDLGARPGRVTSLPVLLNDYDPNGDALVIDTVTSIPAALGEIFINADRSQVMVRLAPDASGTTQFDYSISDGRGGQASATVTLNIRPESENSPPVQARPTRTNVATGGQVIVNVLEDWIDPDGDAIFVASATVDAPDSLSYTPAGRVAFTDSGRGGGGLKQVALEVSDGRATGFGAVQINVRAPGQVPIVADAFAVIAIAGQPITINPSPHVRGGSGVLSLTGVPAVPGLDIVPDFADFSFSVTASRTGSSYVTYAVTDGDVTGSGLVRIDVIDPPEVSAQPITAAHAVYVPLQQTRTVDVTATDRDPSGGVLVVTGVTNIPFDSGIQVEVVDHRILRVTLTKPLDAAVAFGYRISNGVSQSEGTVTVVQTPAPTIAQAPVAVPDVVAVRVGDVISIPVLANDIHPDGGQLTLAAKLDQDVPSGAGLLFTSGNQLRFLAGSNPGTYSAVYRVNADNGQWASGTVTISVRAIDQDTNQAPTPRTVTARAMSGQTVRIPIPLVGIDPDGDSVQFVGLDTNPEKGSIAAVGSDWIEYEASAYATGTDTFSYSVVDALGAQASASIRVGIAEPLAGGRNPVAIADTVTARPGYTVYVRALQNDSDPDGRPLTLVSVTPQDDSVSAEIVGDLVKITAPMTPGRYGLVYEIENDLAGTASNFITVDVQTQAPLSRPVISDAVVSLSDILDQTSVDVNVLKGAFFADGPVSSLRPTIVSGYGSTARVISSNTVRVQVQETSQIIPFTVAHPEDPTVSSTAFIWVPGTDDALPQRKKGVKPLTVVSEQTLRIDINDYVIAALGKTVKLTDSNTVRATHADGSRLVVNDTTLTYTSKDRYFGPASISFEVTDGDSATSPGAHTATIVLPITVTPRENMPPVMLGANIDLEPGQEKTLDLVRVTRYPYVDDQDELEYTVSGDGSGVTATLSGQTLTLKASDDAVKGKTVSLTVTVKDKVAEGSPGQIIVRIVPSTRPLAIPVTDSIVAKRGETQTVDVLANDQATNPFPGQPLKVLAVRGLNNGNIPPGVTVTPSADKSTLTVTVSANADPSDTTLEYEVADATNDPDRYVWGVINISVQDVPSAPQAPTRAAGFVSGNLTLSWQAPAANNSPITKYTVESDAGYRKECTSTVCSLDGLPTGQRFRFTVSATNAIGTSLVSSWSEPLSADVIPAGPAQVNITTAGFDPAHPEGGGINVSWSAVGTPAGGSPVSVYVVTIIEDGTTVRATYEQPASVTSLPTLWLSPGHSYVARVTAKNNADTDTWNSTTSGSVVAIGAPQPAGGLVATQTGAQGQTTLSWNPVGPNGASSLTYYVKGGPTSFSDGACPANPASGTQNVGSATSWDDSSTKPLGTYYYVVYATNGFSCVAQTTSVTITQRIPGAASYLSAECIVDGSGTPGTVCSSSNNGQPFTLRITSPTVASMQGAITLWQIKVGTTWVDLTSASATEYQLPSTAYFQAGGTGGSGQTVLIRGCTAAGECGAEGSTSSGTPAPIYIPTQN</sequence>
<dbReference type="Pfam" id="PF00041">
    <property type="entry name" value="fn3"/>
    <property type="match status" value="1"/>
</dbReference>
<dbReference type="Proteomes" id="UP000243847">
    <property type="component" value="Chromosome sequence1"/>
</dbReference>
<evidence type="ECO:0000256" key="4">
    <source>
        <dbReference type="SAM" id="SignalP"/>
    </source>
</evidence>